<organism evidence="2 3">
    <name type="scientific">Paenibacillus brasilensis</name>
    <dbReference type="NCBI Taxonomy" id="128574"/>
    <lineage>
        <taxon>Bacteria</taxon>
        <taxon>Bacillati</taxon>
        <taxon>Bacillota</taxon>
        <taxon>Bacilli</taxon>
        <taxon>Bacillales</taxon>
        <taxon>Paenibacillaceae</taxon>
        <taxon>Paenibacillus</taxon>
    </lineage>
</organism>
<dbReference type="Proteomes" id="UP001242811">
    <property type="component" value="Unassembled WGS sequence"/>
</dbReference>
<name>A0ABU0KXQ6_9BACL</name>
<evidence type="ECO:0000256" key="1">
    <source>
        <dbReference type="SAM" id="MobiDB-lite"/>
    </source>
</evidence>
<feature type="region of interest" description="Disordered" evidence="1">
    <location>
        <begin position="1"/>
        <end position="31"/>
    </location>
</feature>
<evidence type="ECO:0000313" key="2">
    <source>
        <dbReference type="EMBL" id="MDQ0494175.1"/>
    </source>
</evidence>
<comment type="caution">
    <text evidence="2">The sequence shown here is derived from an EMBL/GenBank/DDBJ whole genome shotgun (WGS) entry which is preliminary data.</text>
</comment>
<proteinExistence type="predicted"/>
<gene>
    <name evidence="2" type="ORF">QOZ95_002338</name>
</gene>
<reference evidence="2 3" key="1">
    <citation type="submission" date="2023-07" db="EMBL/GenBank/DDBJ databases">
        <title>Genomic Encyclopedia of Type Strains, Phase IV (KMG-IV): sequencing the most valuable type-strain genomes for metagenomic binning, comparative biology and taxonomic classification.</title>
        <authorList>
            <person name="Goeker M."/>
        </authorList>
    </citation>
    <scope>NUCLEOTIDE SEQUENCE [LARGE SCALE GENOMIC DNA]</scope>
    <source>
        <strain evidence="2 3">DSM 14914</strain>
    </source>
</reference>
<evidence type="ECO:0000313" key="3">
    <source>
        <dbReference type="Proteomes" id="UP001242811"/>
    </source>
</evidence>
<dbReference type="EMBL" id="JAUSWA010000011">
    <property type="protein sequence ID" value="MDQ0494175.1"/>
    <property type="molecule type" value="Genomic_DNA"/>
</dbReference>
<accession>A0ABU0KXQ6</accession>
<sequence>MKHKSEVGGMVLYKRGGGDGKHHPTAQWRNR</sequence>
<protein>
    <submittedName>
        <fullName evidence="2">Uncharacterized protein</fullName>
    </submittedName>
</protein>
<keyword evidence="3" id="KW-1185">Reference proteome</keyword>